<evidence type="ECO:0000256" key="3">
    <source>
        <dbReference type="ARBA" id="ARBA00022917"/>
    </source>
</evidence>
<keyword evidence="3" id="KW-0648">Protein biosynthesis</keyword>
<accession>I7KPT2</accession>
<dbReference type="InterPro" id="IPR005517">
    <property type="entry name" value="Transl_elong_EFG/EF2_IV"/>
</dbReference>
<dbReference type="InterPro" id="IPR009000">
    <property type="entry name" value="Transl_B-barrel_sf"/>
</dbReference>
<dbReference type="Gene3D" id="3.40.50.300">
    <property type="entry name" value="P-loop containing nucleotide triphosphate hydrolases"/>
    <property type="match status" value="1"/>
</dbReference>
<evidence type="ECO:0000256" key="1">
    <source>
        <dbReference type="ARBA" id="ARBA00003987"/>
    </source>
</evidence>
<dbReference type="SMART" id="SM00889">
    <property type="entry name" value="EFG_IV"/>
    <property type="match status" value="1"/>
</dbReference>
<evidence type="ECO:0000313" key="9">
    <source>
        <dbReference type="Proteomes" id="UP000009326"/>
    </source>
</evidence>
<dbReference type="InterPro" id="IPR000640">
    <property type="entry name" value="EFG_V-like"/>
</dbReference>
<keyword evidence="7" id="KW-0251">Elongation factor</keyword>
<feature type="domain" description="Tr-type G" evidence="6">
    <location>
        <begin position="3"/>
        <end position="227"/>
    </location>
</feature>
<dbReference type="STRING" id="1423751.FC38_GL001386"/>
<dbReference type="InterPro" id="IPR005225">
    <property type="entry name" value="Small_GTP-bd"/>
</dbReference>
<evidence type="ECO:0000313" key="10">
    <source>
        <dbReference type="Proteomes" id="UP000051521"/>
    </source>
</evidence>
<dbReference type="AlphaFoldDB" id="I7KPT2"/>
<dbReference type="InterPro" id="IPR035650">
    <property type="entry name" value="Tet_C"/>
</dbReference>
<dbReference type="PRINTS" id="PR00315">
    <property type="entry name" value="ELONGATNFCT"/>
</dbReference>
<dbReference type="InterPro" id="IPR000795">
    <property type="entry name" value="T_Tr_GTP-bd_dom"/>
</dbReference>
<dbReference type="EMBL" id="CAKC01000072">
    <property type="protein sequence ID" value="CCI87499.1"/>
    <property type="molecule type" value="Genomic_DNA"/>
</dbReference>
<dbReference type="InterPro" id="IPR020568">
    <property type="entry name" value="Ribosomal_Su5_D2-typ_SF"/>
</dbReference>
<dbReference type="Proteomes" id="UP000009326">
    <property type="component" value="Unassembled WGS sequence"/>
</dbReference>
<evidence type="ECO:0000256" key="5">
    <source>
        <dbReference type="ARBA" id="ARBA00023251"/>
    </source>
</evidence>
<keyword evidence="2" id="KW-0547">Nucleotide-binding</keyword>
<dbReference type="NCBIfam" id="TIGR00231">
    <property type="entry name" value="small_GTP"/>
    <property type="match status" value="1"/>
</dbReference>
<dbReference type="EMBL" id="AYZO01000042">
    <property type="protein sequence ID" value="KRN09624.1"/>
    <property type="molecule type" value="Genomic_DNA"/>
</dbReference>
<evidence type="ECO:0000259" key="6">
    <source>
        <dbReference type="PROSITE" id="PS51722"/>
    </source>
</evidence>
<dbReference type="SUPFAM" id="SSF50447">
    <property type="entry name" value="Translation proteins"/>
    <property type="match status" value="1"/>
</dbReference>
<dbReference type="PROSITE" id="PS51722">
    <property type="entry name" value="G_TR_2"/>
    <property type="match status" value="1"/>
</dbReference>
<protein>
    <submittedName>
        <fullName evidence="7 8">Elongation factor G</fullName>
    </submittedName>
</protein>
<dbReference type="CDD" id="cd03711">
    <property type="entry name" value="Tet_C"/>
    <property type="match status" value="1"/>
</dbReference>
<dbReference type="SMART" id="SM00838">
    <property type="entry name" value="EFG_C"/>
    <property type="match status" value="1"/>
</dbReference>
<dbReference type="SUPFAM" id="SSF54980">
    <property type="entry name" value="EF-G C-terminal domain-like"/>
    <property type="match status" value="2"/>
</dbReference>
<dbReference type="Pfam" id="PF00679">
    <property type="entry name" value="EFG_C"/>
    <property type="match status" value="1"/>
</dbReference>
<dbReference type="Gene3D" id="3.30.70.240">
    <property type="match status" value="1"/>
</dbReference>
<dbReference type="GO" id="GO:0046677">
    <property type="term" value="P:response to antibiotic"/>
    <property type="evidence" value="ECO:0007669"/>
    <property type="project" value="UniProtKB-KW"/>
</dbReference>
<dbReference type="GO" id="GO:0032790">
    <property type="term" value="P:ribosome disassembly"/>
    <property type="evidence" value="ECO:0007669"/>
    <property type="project" value="TreeGrafter"/>
</dbReference>
<keyword evidence="4" id="KW-0342">GTP-binding</keyword>
<evidence type="ECO:0000256" key="2">
    <source>
        <dbReference type="ARBA" id="ARBA00022741"/>
    </source>
</evidence>
<dbReference type="Pfam" id="PF22042">
    <property type="entry name" value="EF-G_D2"/>
    <property type="match status" value="1"/>
</dbReference>
<dbReference type="Gene3D" id="3.30.230.10">
    <property type="match status" value="1"/>
</dbReference>
<dbReference type="Gene3D" id="3.30.70.870">
    <property type="entry name" value="Elongation Factor G (Translational Gtpase), domain 3"/>
    <property type="match status" value="1"/>
</dbReference>
<sequence>MMMKKITIGLVAHVDAGKTTLSEALLYQAGDIRKWGRVDTGDAFLDPEKLEKQRGITIFSHLAHLEKAGVQFNLIDTPGHIDFATQTEASLNILDYVVLVVSANDGLTSYTKVLWDLFAKYQLPVFIFVNKTDLVADKTKLLQALQEGLSENCLDFTDQDNFYENLATVDEKLLDEYLATGTITDNAISRLISHRLVTPVYFGSALKLQGTEELMAGLARFGRAIPDKDDFSGQVYKISHDPKGERLTWLKITGGKVRNRMELPNSEKINQIRIYNANKFTTSTEAGMGEIVALTGLQTTYPGQGFNHRDAPHASLIPTLRYRLKPQNMDIHTAWDKLSLLKDEEPQLHLTWSEALQEIQLEIMGPVQLEILQQELQERFDLQVSFDEGGVLYKETITRSIEAVGHFEPLRHYSEVHFLLEPGPRGSGVVFANECSLEILANNWQQQIMTALASKEHLGVLAGYGLTDVKITLIGGRASNVHTVGGDFREATYRGVRQGLMELKLRNACQLLEPWYKFKLHLNQQLLGRVMTDIQKMHGEFFEPIITGDSVILEGQAPVSEMRDYANEVRGYSHGEGQLEYSVAEYRPCHNEAEIIKQAAYNPVADLANTPNSVFCYHGAGHTVTWDQVPLAAQFPYQYPLD</sequence>
<proteinExistence type="predicted"/>
<dbReference type="InterPro" id="IPR053905">
    <property type="entry name" value="EF-G-like_DII"/>
</dbReference>
<dbReference type="GO" id="GO:0005525">
    <property type="term" value="F:GTP binding"/>
    <property type="evidence" value="ECO:0007669"/>
    <property type="project" value="UniProtKB-KW"/>
</dbReference>
<dbReference type="GO" id="GO:0003746">
    <property type="term" value="F:translation elongation factor activity"/>
    <property type="evidence" value="ECO:0007669"/>
    <property type="project" value="UniProtKB-KW"/>
</dbReference>
<dbReference type="Pfam" id="PF03764">
    <property type="entry name" value="EFG_IV"/>
    <property type="match status" value="1"/>
</dbReference>
<keyword evidence="5" id="KW-0046">Antibiotic resistance</keyword>
<name>I7KPT2_9LACO</name>
<keyword evidence="10" id="KW-1185">Reference proteome</keyword>
<reference evidence="7 9" key="1">
    <citation type="submission" date="2012-06" db="EMBL/GenBank/DDBJ databases">
        <title>Draft genome sequence of Lactobacillus gigeriorum CRBIP 24.85T, isolated from chicken crop.</title>
        <authorList>
            <person name="Cousin S."/>
            <person name="Ma L."/>
            <person name="Creno S."/>
            <person name="Clermont D."/>
            <person name="Loux V."/>
            <person name="Bizet C."/>
            <person name="Bouchier C."/>
        </authorList>
    </citation>
    <scope>NUCLEOTIDE SEQUENCE [LARGE SCALE GENOMIC DNA]</scope>
    <source>
        <strain evidence="9">CRBIP 24.85T</strain>
        <strain evidence="7">Type strain: CRBIP 24.85</strain>
    </source>
</reference>
<comment type="function">
    <text evidence="1">Abolishes the inhibitory effect of tetracyclin on protein synthesis by a non-covalent modification of the ribosomes.</text>
</comment>
<evidence type="ECO:0000313" key="8">
    <source>
        <dbReference type="EMBL" id="KRN09624.1"/>
    </source>
</evidence>
<dbReference type="GO" id="GO:0003924">
    <property type="term" value="F:GTPase activity"/>
    <property type="evidence" value="ECO:0007669"/>
    <property type="project" value="InterPro"/>
</dbReference>
<dbReference type="InterPro" id="IPR027417">
    <property type="entry name" value="P-loop_NTPase"/>
</dbReference>
<reference evidence="8 10" key="2">
    <citation type="journal article" date="2015" name="Genome Announc.">
        <title>Expanding the biotechnology potential of lactobacilli through comparative genomics of 213 strains and associated genera.</title>
        <authorList>
            <person name="Sun Z."/>
            <person name="Harris H.M."/>
            <person name="McCann A."/>
            <person name="Guo C."/>
            <person name="Argimon S."/>
            <person name="Zhang W."/>
            <person name="Yang X."/>
            <person name="Jeffery I.B."/>
            <person name="Cooney J.C."/>
            <person name="Kagawa T.F."/>
            <person name="Liu W."/>
            <person name="Song Y."/>
            <person name="Salvetti E."/>
            <person name="Wrobel A."/>
            <person name="Rasinkangas P."/>
            <person name="Parkhill J."/>
            <person name="Rea M.C."/>
            <person name="O'Sullivan O."/>
            <person name="Ritari J."/>
            <person name="Douillard F.P."/>
            <person name="Paul Ross R."/>
            <person name="Yang R."/>
            <person name="Briner A.E."/>
            <person name="Felis G.E."/>
            <person name="de Vos W.M."/>
            <person name="Barrangou R."/>
            <person name="Klaenhammer T.R."/>
            <person name="Caufield P.W."/>
            <person name="Cui Y."/>
            <person name="Zhang H."/>
            <person name="O'Toole P.W."/>
        </authorList>
    </citation>
    <scope>NUCLEOTIDE SEQUENCE [LARGE SCALE GENOMIC DNA]</scope>
    <source>
        <strain evidence="8 10">DSM 23908</strain>
    </source>
</reference>
<evidence type="ECO:0000256" key="4">
    <source>
        <dbReference type="ARBA" id="ARBA00023134"/>
    </source>
</evidence>
<evidence type="ECO:0000313" key="7">
    <source>
        <dbReference type="EMBL" id="CCI87499.1"/>
    </source>
</evidence>
<dbReference type="Proteomes" id="UP000051521">
    <property type="component" value="Unassembled WGS sequence"/>
</dbReference>
<comment type="caution">
    <text evidence="7">The sequence shown here is derived from an EMBL/GenBank/DDBJ whole genome shotgun (WGS) entry which is preliminary data.</text>
</comment>
<dbReference type="InterPro" id="IPR035647">
    <property type="entry name" value="EFG_III/V"/>
</dbReference>
<dbReference type="Pfam" id="PF00009">
    <property type="entry name" value="GTP_EFTU"/>
    <property type="match status" value="1"/>
</dbReference>
<dbReference type="PATRIC" id="fig|1423751.3.peg.1429"/>
<dbReference type="SUPFAM" id="SSF52540">
    <property type="entry name" value="P-loop containing nucleoside triphosphate hydrolases"/>
    <property type="match status" value="1"/>
</dbReference>
<organism evidence="7 9">
    <name type="scientific">Lactobacillus gigeriorum DSM 23908 = CRBIP 24.85</name>
    <dbReference type="NCBI Taxonomy" id="1423751"/>
    <lineage>
        <taxon>Bacteria</taxon>
        <taxon>Bacillati</taxon>
        <taxon>Bacillota</taxon>
        <taxon>Bacilli</taxon>
        <taxon>Lactobacillales</taxon>
        <taxon>Lactobacillaceae</taxon>
        <taxon>Lactobacillus</taxon>
    </lineage>
</organism>
<dbReference type="SUPFAM" id="SSF54211">
    <property type="entry name" value="Ribosomal protein S5 domain 2-like"/>
    <property type="match status" value="1"/>
</dbReference>
<dbReference type="Gene3D" id="2.40.30.10">
    <property type="entry name" value="Translation factors"/>
    <property type="match status" value="1"/>
</dbReference>
<dbReference type="PANTHER" id="PTHR43261">
    <property type="entry name" value="TRANSLATION ELONGATION FACTOR G-RELATED"/>
    <property type="match status" value="1"/>
</dbReference>
<gene>
    <name evidence="7" type="ORF">BN52_05125</name>
    <name evidence="8" type="ORF">FC38_GL001386</name>
</gene>
<dbReference type="PANTHER" id="PTHR43261:SF1">
    <property type="entry name" value="RIBOSOME-RELEASING FACTOR 2, MITOCHONDRIAL"/>
    <property type="match status" value="1"/>
</dbReference>
<dbReference type="InterPro" id="IPR014721">
    <property type="entry name" value="Ribsml_uS5_D2-typ_fold_subgr"/>
</dbReference>